<dbReference type="PROSITE" id="PS01031">
    <property type="entry name" value="SHSP"/>
    <property type="match status" value="1"/>
</dbReference>
<evidence type="ECO:0000256" key="1">
    <source>
        <dbReference type="PROSITE-ProRule" id="PRU00285"/>
    </source>
</evidence>
<proteinExistence type="inferred from homology"/>
<evidence type="ECO:0000313" key="4">
    <source>
        <dbReference type="EMBL" id="NYE20572.1"/>
    </source>
</evidence>
<name>A0A7Y9KIH7_9MICO</name>
<dbReference type="InterPro" id="IPR002068">
    <property type="entry name" value="A-crystallin/Hsp20_dom"/>
</dbReference>
<dbReference type="Proteomes" id="UP000576969">
    <property type="component" value="Unassembled WGS sequence"/>
</dbReference>
<dbReference type="CDD" id="cd06464">
    <property type="entry name" value="ACD_sHsps-like"/>
    <property type="match status" value="1"/>
</dbReference>
<dbReference type="AlphaFoldDB" id="A0A7Y9KIH7"/>
<feature type="domain" description="SHSP" evidence="3">
    <location>
        <begin position="29"/>
        <end position="140"/>
    </location>
</feature>
<dbReference type="SUPFAM" id="SSF49764">
    <property type="entry name" value="HSP20-like chaperones"/>
    <property type="match status" value="1"/>
</dbReference>
<dbReference type="InterPro" id="IPR008978">
    <property type="entry name" value="HSP20-like_chaperone"/>
</dbReference>
<keyword evidence="5" id="KW-1185">Reference proteome</keyword>
<dbReference type="Pfam" id="PF00011">
    <property type="entry name" value="HSP20"/>
    <property type="match status" value="1"/>
</dbReference>
<dbReference type="RefSeq" id="WP_179490629.1">
    <property type="nucleotide sequence ID" value="NZ_JACCBV010000001.1"/>
</dbReference>
<dbReference type="InterPro" id="IPR031107">
    <property type="entry name" value="Small_HSP"/>
</dbReference>
<protein>
    <submittedName>
        <fullName evidence="4">HSP20 family protein</fullName>
    </submittedName>
</protein>
<accession>A0A7Y9KIH7</accession>
<reference evidence="4 5" key="1">
    <citation type="submission" date="2020-07" db="EMBL/GenBank/DDBJ databases">
        <title>Sequencing the genomes of 1000 actinobacteria strains.</title>
        <authorList>
            <person name="Klenk H.-P."/>
        </authorList>
    </citation>
    <scope>NUCLEOTIDE SEQUENCE [LARGE SCALE GENOMIC DNA]</scope>
    <source>
        <strain evidence="4 5">DSM 24662</strain>
    </source>
</reference>
<comment type="caution">
    <text evidence="4">The sequence shown here is derived from an EMBL/GenBank/DDBJ whole genome shotgun (WGS) entry which is preliminary data.</text>
</comment>
<evidence type="ECO:0000256" key="2">
    <source>
        <dbReference type="RuleBase" id="RU003616"/>
    </source>
</evidence>
<comment type="similarity">
    <text evidence="1 2">Belongs to the small heat shock protein (HSP20) family.</text>
</comment>
<dbReference type="Gene3D" id="2.60.40.790">
    <property type="match status" value="1"/>
</dbReference>
<organism evidence="4 5">
    <name type="scientific">Microbacterium immunditiarum</name>
    <dbReference type="NCBI Taxonomy" id="337480"/>
    <lineage>
        <taxon>Bacteria</taxon>
        <taxon>Bacillati</taxon>
        <taxon>Actinomycetota</taxon>
        <taxon>Actinomycetes</taxon>
        <taxon>Micrococcales</taxon>
        <taxon>Microbacteriaceae</taxon>
        <taxon>Microbacterium</taxon>
    </lineage>
</organism>
<evidence type="ECO:0000259" key="3">
    <source>
        <dbReference type="PROSITE" id="PS01031"/>
    </source>
</evidence>
<dbReference type="PANTHER" id="PTHR11527">
    <property type="entry name" value="HEAT-SHOCK PROTEIN 20 FAMILY MEMBER"/>
    <property type="match status" value="1"/>
</dbReference>
<gene>
    <name evidence="4" type="ORF">BJ991_002600</name>
</gene>
<evidence type="ECO:0000313" key="5">
    <source>
        <dbReference type="Proteomes" id="UP000576969"/>
    </source>
</evidence>
<dbReference type="EMBL" id="JACCBV010000001">
    <property type="protein sequence ID" value="NYE20572.1"/>
    <property type="molecule type" value="Genomic_DNA"/>
</dbReference>
<sequence>MARNLVRFDPLAEFSALTRDLFDGGIRAAKAVMPTTDVYTEDDDKAFVVEAHLPNFDESDVSVDVDRGALVIQAQRHEKEEDSKKKYVMRESTTSFYRSILLPEQADEAGIKAVFDKGVLKVTVPLTVSVAPRRIPIGEGGSAAESA</sequence>